<gene>
    <name evidence="2" type="ordered locus">BCAH820_5480</name>
</gene>
<organism evidence="2 3">
    <name type="scientific">Bacillus cereus (strain AH820)</name>
    <dbReference type="NCBI Taxonomy" id="405535"/>
    <lineage>
        <taxon>Bacteria</taxon>
        <taxon>Bacillati</taxon>
        <taxon>Bacillota</taxon>
        <taxon>Bacilli</taxon>
        <taxon>Bacillales</taxon>
        <taxon>Bacillaceae</taxon>
        <taxon>Bacillus</taxon>
        <taxon>Bacillus cereus group</taxon>
    </lineage>
</organism>
<dbReference type="EMBL" id="CP001283">
    <property type="protein sequence ID" value="ACK90364.1"/>
    <property type="molecule type" value="Genomic_DNA"/>
</dbReference>
<feature type="chain" id="PRO_5002855363" evidence="1">
    <location>
        <begin position="25"/>
        <end position="151"/>
    </location>
</feature>
<dbReference type="KEGG" id="bcu:BCAH820_5480"/>
<dbReference type="RefSeq" id="WP_000732924.1">
    <property type="nucleotide sequence ID" value="NC_011773.1"/>
</dbReference>
<dbReference type="AlphaFoldDB" id="B7JHL0"/>
<sequence>MKKLFVIPAVALSVIGFGNTSTFAASENVDSKVQSIEVNQNKTQTPDIIQRALVANDDYGFYGSGRFSFYHRGGADLRVFISNTGSTSLSYNIYNPKGSYLVGGNLKPGQNATSEFSTRWGDWLPDGSYTVKFSNSNGAYSKVHIAARALE</sequence>
<proteinExistence type="predicted"/>
<protein>
    <submittedName>
        <fullName evidence="2">Uncharacterized protein</fullName>
    </submittedName>
</protein>
<evidence type="ECO:0000256" key="1">
    <source>
        <dbReference type="SAM" id="SignalP"/>
    </source>
</evidence>
<reference evidence="2 3" key="1">
    <citation type="submission" date="2008-10" db="EMBL/GenBank/DDBJ databases">
        <title>Genome sequence of Bacillus cereus AH820.</title>
        <authorList>
            <person name="Dodson R.J."/>
            <person name="Durkin A.S."/>
            <person name="Rosovitz M.J."/>
            <person name="Rasko D.A."/>
            <person name="Hoffmaster A."/>
            <person name="Ravel J."/>
            <person name="Sutton G."/>
        </authorList>
    </citation>
    <scope>NUCLEOTIDE SEQUENCE [LARGE SCALE GENOMIC DNA]</scope>
    <source>
        <strain evidence="2 3">AH820</strain>
    </source>
</reference>
<evidence type="ECO:0000313" key="3">
    <source>
        <dbReference type="Proteomes" id="UP000001363"/>
    </source>
</evidence>
<name>B7JHL0_BACC0</name>
<keyword evidence="1" id="KW-0732">Signal</keyword>
<accession>B7JHL0</accession>
<evidence type="ECO:0000313" key="2">
    <source>
        <dbReference type="EMBL" id="ACK90364.1"/>
    </source>
</evidence>
<dbReference type="HOGENOM" id="CLU_154387_0_0_9"/>
<feature type="signal peptide" evidence="1">
    <location>
        <begin position="1"/>
        <end position="24"/>
    </location>
</feature>
<dbReference type="Proteomes" id="UP000001363">
    <property type="component" value="Chromosome"/>
</dbReference>